<evidence type="ECO:0000313" key="1">
    <source>
        <dbReference type="EMBL" id="AHK21976.1"/>
    </source>
</evidence>
<dbReference type="EMBL" id="CP007230">
    <property type="protein sequence ID" value="AHK21976.1"/>
    <property type="molecule type" value="Genomic_DNA"/>
</dbReference>
<keyword evidence="2" id="KW-1185">Reference proteome</keyword>
<proteinExistence type="predicted"/>
<evidence type="ECO:0000313" key="2">
    <source>
        <dbReference type="Proteomes" id="UP000019439"/>
    </source>
</evidence>
<dbReference type="Proteomes" id="UP000019439">
    <property type="component" value="Chromosome"/>
</dbReference>
<reference evidence="1 2" key="1">
    <citation type="journal article" date="2014" name="Genome Announc.">
        <title>Genome Sequence of Yersinia similis Y228T, a Member of the Yersinia pseudotuberculosis Complex.</title>
        <authorList>
            <person name="Sprague L.D."/>
            <person name="Neubauer H."/>
        </authorList>
    </citation>
    <scope>NUCLEOTIDE SEQUENCE [LARGE SCALE GENOMIC DNA]</scope>
    <source>
        <strain evidence="1 2">228</strain>
    </source>
</reference>
<sequence>MLYEVPIKVPKRFGFNQVSSDFAGQIEGTKKPAGLAPCGLLGLRWMALVTINQEFGGAGGI</sequence>
<gene>
    <name evidence="1" type="ORF">BF17_14235</name>
</gene>
<name>A0ABM5Q5B3_9GAMM</name>
<organism evidence="1 2">
    <name type="scientific">Yersinia similis</name>
    <dbReference type="NCBI Taxonomy" id="367190"/>
    <lineage>
        <taxon>Bacteria</taxon>
        <taxon>Pseudomonadati</taxon>
        <taxon>Pseudomonadota</taxon>
        <taxon>Gammaproteobacteria</taxon>
        <taxon>Enterobacterales</taxon>
        <taxon>Yersiniaceae</taxon>
        <taxon>Yersinia</taxon>
    </lineage>
</organism>
<protein>
    <submittedName>
        <fullName evidence="1">Uncharacterized protein</fullName>
    </submittedName>
</protein>
<accession>A0ABM5Q5B3</accession>